<evidence type="ECO:0000313" key="3">
    <source>
        <dbReference type="Proteomes" id="UP001190700"/>
    </source>
</evidence>
<evidence type="ECO:0000313" key="2">
    <source>
        <dbReference type="EMBL" id="KAK3261525.1"/>
    </source>
</evidence>
<gene>
    <name evidence="2" type="ORF">CYMTET_29570</name>
</gene>
<reference evidence="2 3" key="1">
    <citation type="journal article" date="2015" name="Genome Biol. Evol.">
        <title>Comparative Genomics of a Bacterivorous Green Alga Reveals Evolutionary Causalities and Consequences of Phago-Mixotrophic Mode of Nutrition.</title>
        <authorList>
            <person name="Burns J.A."/>
            <person name="Paasch A."/>
            <person name="Narechania A."/>
            <person name="Kim E."/>
        </authorList>
    </citation>
    <scope>NUCLEOTIDE SEQUENCE [LARGE SCALE GENOMIC DNA]</scope>
    <source>
        <strain evidence="2 3">PLY_AMNH</strain>
    </source>
</reference>
<keyword evidence="3" id="KW-1185">Reference proteome</keyword>
<evidence type="ECO:0000256" key="1">
    <source>
        <dbReference type="SAM" id="MobiDB-lite"/>
    </source>
</evidence>
<feature type="compositionally biased region" description="Polar residues" evidence="1">
    <location>
        <begin position="190"/>
        <end position="203"/>
    </location>
</feature>
<organism evidence="2 3">
    <name type="scientific">Cymbomonas tetramitiformis</name>
    <dbReference type="NCBI Taxonomy" id="36881"/>
    <lineage>
        <taxon>Eukaryota</taxon>
        <taxon>Viridiplantae</taxon>
        <taxon>Chlorophyta</taxon>
        <taxon>Pyramimonadophyceae</taxon>
        <taxon>Pyramimonadales</taxon>
        <taxon>Pyramimonadaceae</taxon>
        <taxon>Cymbomonas</taxon>
    </lineage>
</organism>
<sequence>MAPQRGVAVHQMGWSDLNIRGDPALLQKMAMSLAGEFVSNYKHPVHENGPNTRCRWNRMHSSVDLTGEGWEKGISCAMKSTSLTKQPAIRSSTSATVLSSEAKRTRLKHNQHQHVLKDDNYDGADFPAPHGLFPDPKVVYEKKTLPKKNDSVVVIGAKGRETAWERHTSTNEEDYSHNMFHRGKEPPHCSTWQRGSSNVTIER</sequence>
<protein>
    <submittedName>
        <fullName evidence="2">Uncharacterized protein</fullName>
    </submittedName>
</protein>
<dbReference type="EMBL" id="LGRX02016847">
    <property type="protein sequence ID" value="KAK3261525.1"/>
    <property type="molecule type" value="Genomic_DNA"/>
</dbReference>
<feature type="region of interest" description="Disordered" evidence="1">
    <location>
        <begin position="181"/>
        <end position="203"/>
    </location>
</feature>
<comment type="caution">
    <text evidence="2">The sequence shown here is derived from an EMBL/GenBank/DDBJ whole genome shotgun (WGS) entry which is preliminary data.</text>
</comment>
<dbReference type="Proteomes" id="UP001190700">
    <property type="component" value="Unassembled WGS sequence"/>
</dbReference>
<dbReference type="AlphaFoldDB" id="A0AAE0FL51"/>
<proteinExistence type="predicted"/>
<accession>A0AAE0FL51</accession>
<name>A0AAE0FL51_9CHLO</name>